<reference evidence="1 2" key="1">
    <citation type="submission" date="2019-03" db="EMBL/GenBank/DDBJ databases">
        <title>Genomic Encyclopedia of Archaeal and Bacterial Type Strains, Phase II (KMG-II): from individual species to whole genera.</title>
        <authorList>
            <person name="Goeker M."/>
        </authorList>
    </citation>
    <scope>NUCLEOTIDE SEQUENCE [LARGE SCALE GENOMIC DNA]</scope>
    <source>
        <strain evidence="1 2">ATCC 700618</strain>
    </source>
</reference>
<organism evidence="1 2">
    <name type="scientific">Mycoplasma testudineum</name>
    <dbReference type="NCBI Taxonomy" id="244584"/>
    <lineage>
        <taxon>Bacteria</taxon>
        <taxon>Bacillati</taxon>
        <taxon>Mycoplasmatota</taxon>
        <taxon>Mollicutes</taxon>
        <taxon>Mycoplasmataceae</taxon>
        <taxon>Mycoplasma</taxon>
    </lineage>
</organism>
<gene>
    <name evidence="1" type="ORF">EI74_0270</name>
</gene>
<dbReference type="InterPro" id="IPR036113">
    <property type="entry name" value="Asp/Glu-ADT_sf_sub_c"/>
</dbReference>
<evidence type="ECO:0000313" key="2">
    <source>
        <dbReference type="Proteomes" id="UP000295518"/>
    </source>
</evidence>
<keyword evidence="2" id="KW-1185">Reference proteome</keyword>
<comment type="caution">
    <text evidence="1">The sequence shown here is derived from an EMBL/GenBank/DDBJ whole genome shotgun (WGS) entry which is preliminary data.</text>
</comment>
<evidence type="ECO:0008006" key="3">
    <source>
        <dbReference type="Google" id="ProtNLM"/>
    </source>
</evidence>
<accession>A0A4R6IDU6</accession>
<sequence length="102" mass="12078">MQSKKDLFSKIAKISYFKTNDNAVKMIEQEWENIELTFKTIMNKHSEEDPYFRLVTTSVNFDDIREDNVDNSENLTHDQLKNNAYDWESGYFVLPKGDSDEE</sequence>
<dbReference type="RefSeq" id="WP_094254444.1">
    <property type="nucleotide sequence ID" value="NZ_NNCE01000002.1"/>
</dbReference>
<proteinExistence type="predicted"/>
<dbReference type="GO" id="GO:0006450">
    <property type="term" value="P:regulation of translational fidelity"/>
    <property type="evidence" value="ECO:0007669"/>
    <property type="project" value="InterPro"/>
</dbReference>
<dbReference type="Proteomes" id="UP000295518">
    <property type="component" value="Unassembled WGS sequence"/>
</dbReference>
<dbReference type="SUPFAM" id="SSF141000">
    <property type="entry name" value="Glu-tRNAGln amidotransferase C subunit"/>
    <property type="match status" value="1"/>
</dbReference>
<dbReference type="EMBL" id="SNWN01000010">
    <property type="protein sequence ID" value="TDO20443.1"/>
    <property type="molecule type" value="Genomic_DNA"/>
</dbReference>
<dbReference type="AlphaFoldDB" id="A0A4R6IDU6"/>
<protein>
    <recommendedName>
        <fullName evidence="3">Aspartyl/glutamyl-tRNA(Asn/Gln) amidotransferase subunit C</fullName>
    </recommendedName>
</protein>
<name>A0A4R6IDU6_9MOLU</name>
<evidence type="ECO:0000313" key="1">
    <source>
        <dbReference type="EMBL" id="TDO20443.1"/>
    </source>
</evidence>